<evidence type="ECO:0000313" key="3">
    <source>
        <dbReference type="Proteomes" id="UP000182983"/>
    </source>
</evidence>
<dbReference type="InterPro" id="IPR031804">
    <property type="entry name" value="DUF4743"/>
</dbReference>
<sequence length="285" mass="31560">MAYFDHIIACNRHDLSRFRPFVVDGAVIGRIRHDVAHRLAQYPEVFRVNRDGVTLHPLLASPDERTLAVNEVAADLNRDWGTPALRGEMYRVAVQFGAAPLMSIDRGVVSLFGIRAFGVHVNGIVRRPEGEFLWIGRRAADKSVAPGALDNMVAGGQPSGLTLFDNLLKEAAEEADVPPALAATARPVGAVSYCMEDEWGLKPDVMYCYDLELPDAFVPRNTDGEIDEFTLMSVVEVARLVRDTNRFKFNVNLVIIDFLIRHGYLSPDTEPAYLDLIAGLRRGEG</sequence>
<reference evidence="3" key="1">
    <citation type="submission" date="2016-10" db="EMBL/GenBank/DDBJ databases">
        <authorList>
            <person name="Varghese N."/>
            <person name="Submissions S."/>
        </authorList>
    </citation>
    <scope>NUCLEOTIDE SEQUENCE [LARGE SCALE GENOMIC DNA]</scope>
    <source>
        <strain evidence="3">DSM 13234</strain>
    </source>
</reference>
<dbReference type="OrthoDB" id="8438812at2"/>
<dbReference type="PANTHER" id="PTHR13622">
    <property type="entry name" value="THIAMIN PYROPHOSPHOKINASE"/>
    <property type="match status" value="1"/>
</dbReference>
<dbReference type="Gene3D" id="3.90.79.10">
    <property type="entry name" value="Nucleoside Triphosphate Pyrophosphohydrolase"/>
    <property type="match status" value="1"/>
</dbReference>
<dbReference type="InterPro" id="IPR000086">
    <property type="entry name" value="NUDIX_hydrolase_dom"/>
</dbReference>
<dbReference type="CDD" id="cd03676">
    <property type="entry name" value="NUDIX_Tnr3_like"/>
    <property type="match status" value="1"/>
</dbReference>
<protein>
    <submittedName>
        <fullName evidence="2">NUDIX domain-containing protein</fullName>
    </submittedName>
</protein>
<dbReference type="GO" id="GO:0044715">
    <property type="term" value="F:8-oxo-dGDP phosphatase activity"/>
    <property type="evidence" value="ECO:0007669"/>
    <property type="project" value="TreeGrafter"/>
</dbReference>
<dbReference type="PANTHER" id="PTHR13622:SF8">
    <property type="entry name" value="THIAMIN PYROPHOSPHOKINASE 1"/>
    <property type="match status" value="1"/>
</dbReference>
<dbReference type="Pfam" id="PF00293">
    <property type="entry name" value="NUDIX"/>
    <property type="match status" value="1"/>
</dbReference>
<keyword evidence="3" id="KW-1185">Reference proteome</keyword>
<dbReference type="Proteomes" id="UP000182983">
    <property type="component" value="Unassembled WGS sequence"/>
</dbReference>
<organism evidence="2 3">
    <name type="scientific">Magnetospirillum fulvum</name>
    <name type="common">Rhodospirillum fulvum</name>
    <dbReference type="NCBI Taxonomy" id="1082"/>
    <lineage>
        <taxon>Bacteria</taxon>
        <taxon>Pseudomonadati</taxon>
        <taxon>Pseudomonadota</taxon>
        <taxon>Alphaproteobacteria</taxon>
        <taxon>Rhodospirillales</taxon>
        <taxon>Rhodospirillaceae</taxon>
        <taxon>Magnetospirillum</taxon>
    </lineage>
</organism>
<accession>A0A1H6IYS3</accession>
<evidence type="ECO:0000313" key="2">
    <source>
        <dbReference type="EMBL" id="SEH51728.1"/>
    </source>
</evidence>
<dbReference type="SUPFAM" id="SSF55811">
    <property type="entry name" value="Nudix"/>
    <property type="match status" value="1"/>
</dbReference>
<name>A0A1H6IYS3_MAGFU</name>
<gene>
    <name evidence="2" type="ORF">SAMN04244559_02744</name>
</gene>
<proteinExistence type="predicted"/>
<feature type="domain" description="Nudix hydrolase" evidence="1">
    <location>
        <begin position="116"/>
        <end position="257"/>
    </location>
</feature>
<dbReference type="Pfam" id="PF15916">
    <property type="entry name" value="DUF4743"/>
    <property type="match status" value="1"/>
</dbReference>
<evidence type="ECO:0000259" key="1">
    <source>
        <dbReference type="PROSITE" id="PS51462"/>
    </source>
</evidence>
<dbReference type="FunFam" id="3.90.79.10:FF:000019">
    <property type="entry name" value="Thiamin pyrophosphokinase, putative"/>
    <property type="match status" value="1"/>
</dbReference>
<dbReference type="EMBL" id="FNWO01000012">
    <property type="protein sequence ID" value="SEH51728.1"/>
    <property type="molecule type" value="Genomic_DNA"/>
</dbReference>
<dbReference type="RefSeq" id="WP_074769520.1">
    <property type="nucleotide sequence ID" value="NZ_FNWO01000012.1"/>
</dbReference>
<dbReference type="PROSITE" id="PS51462">
    <property type="entry name" value="NUDIX"/>
    <property type="match status" value="1"/>
</dbReference>
<dbReference type="AlphaFoldDB" id="A0A1H6IYS3"/>
<dbReference type="InterPro" id="IPR015797">
    <property type="entry name" value="NUDIX_hydrolase-like_dom_sf"/>
</dbReference>